<accession>A0AAW1R6N7</accession>
<dbReference type="SUPFAM" id="SSF58113">
    <property type="entry name" value="Apolipoprotein A-I"/>
    <property type="match status" value="1"/>
</dbReference>
<evidence type="ECO:0000313" key="3">
    <source>
        <dbReference type="EMBL" id="KAK9829135.1"/>
    </source>
</evidence>
<organism evidence="3 4">
    <name type="scientific">[Myrmecia] bisecta</name>
    <dbReference type="NCBI Taxonomy" id="41462"/>
    <lineage>
        <taxon>Eukaryota</taxon>
        <taxon>Viridiplantae</taxon>
        <taxon>Chlorophyta</taxon>
        <taxon>core chlorophytes</taxon>
        <taxon>Trebouxiophyceae</taxon>
        <taxon>Trebouxiales</taxon>
        <taxon>Trebouxiaceae</taxon>
        <taxon>Myrmecia</taxon>
    </lineage>
</organism>
<name>A0AAW1R6N7_9CHLO</name>
<dbReference type="AlphaFoldDB" id="A0AAW1R6N7"/>
<gene>
    <name evidence="3" type="ORF">WJX72_004082</name>
</gene>
<feature type="region of interest" description="Disordered" evidence="2">
    <location>
        <begin position="1"/>
        <end position="28"/>
    </location>
</feature>
<keyword evidence="1" id="KW-0175">Coiled coil</keyword>
<protein>
    <submittedName>
        <fullName evidence="3">Uncharacterized protein</fullName>
    </submittedName>
</protein>
<comment type="caution">
    <text evidence="3">The sequence shown here is derived from an EMBL/GenBank/DDBJ whole genome shotgun (WGS) entry which is preliminary data.</text>
</comment>
<keyword evidence="4" id="KW-1185">Reference proteome</keyword>
<dbReference type="Proteomes" id="UP001489004">
    <property type="component" value="Unassembled WGS sequence"/>
</dbReference>
<evidence type="ECO:0000313" key="4">
    <source>
        <dbReference type="Proteomes" id="UP001489004"/>
    </source>
</evidence>
<proteinExistence type="predicted"/>
<evidence type="ECO:0000256" key="1">
    <source>
        <dbReference type="SAM" id="Coils"/>
    </source>
</evidence>
<sequence length="353" mass="38765">MSWAARNRADPYGMLRAGAPAPPRRTKPSAKALTTLQTAIKDLQKETHHQADVEAEIGKTTQYLCMQVQALQRGFLALSDAVIDELGSVEEERKSWTSTLASLRQEMSSKLREMEQWKDDLRSLTQRAVADTQASVKSSADQLEARFQDLRTDLKDQIAAVDRAAADKTELVQRRVQRHVDQAVPSLVEDMLASHLPGYLQQMQADLDAARRETQTATSLSASIAKSNSSLAEDVRNLHSWCQALEGSRAAQDSCVAQLESKPATSNSGIDALNDKVKQQSRHSQSLEDIVRALVLDTAALAKQTRSLDSHIHKVTRSNGKLQDALERSCFVFSSTLGIPPPIPLTSSGRLAT</sequence>
<feature type="coiled-coil region" evidence="1">
    <location>
        <begin position="86"/>
        <end position="160"/>
    </location>
</feature>
<reference evidence="3 4" key="1">
    <citation type="journal article" date="2024" name="Nat. Commun.">
        <title>Phylogenomics reveals the evolutionary origins of lichenization in chlorophyte algae.</title>
        <authorList>
            <person name="Puginier C."/>
            <person name="Libourel C."/>
            <person name="Otte J."/>
            <person name="Skaloud P."/>
            <person name="Haon M."/>
            <person name="Grisel S."/>
            <person name="Petersen M."/>
            <person name="Berrin J.G."/>
            <person name="Delaux P.M."/>
            <person name="Dal Grande F."/>
            <person name="Keller J."/>
        </authorList>
    </citation>
    <scope>NUCLEOTIDE SEQUENCE [LARGE SCALE GENOMIC DNA]</scope>
    <source>
        <strain evidence="3 4">SAG 2043</strain>
    </source>
</reference>
<evidence type="ECO:0000256" key="2">
    <source>
        <dbReference type="SAM" id="MobiDB-lite"/>
    </source>
</evidence>
<dbReference type="EMBL" id="JALJOR010000001">
    <property type="protein sequence ID" value="KAK9829135.1"/>
    <property type="molecule type" value="Genomic_DNA"/>
</dbReference>